<feature type="compositionally biased region" description="Low complexity" evidence="2">
    <location>
        <begin position="285"/>
        <end position="300"/>
    </location>
</feature>
<dbReference type="GO" id="GO:0030288">
    <property type="term" value="C:outer membrane-bounded periplasmic space"/>
    <property type="evidence" value="ECO:0007669"/>
    <property type="project" value="TreeGrafter"/>
</dbReference>
<gene>
    <name evidence="4" type="ORF">SAMN02746089_01386</name>
</gene>
<evidence type="ECO:0000256" key="1">
    <source>
        <dbReference type="ARBA" id="ARBA00022801"/>
    </source>
</evidence>
<dbReference type="Pfam" id="PF07833">
    <property type="entry name" value="Cu_amine_oxidN1"/>
    <property type="match status" value="1"/>
</dbReference>
<dbReference type="GO" id="GO:0008745">
    <property type="term" value="F:N-acetylmuramoyl-L-alanine amidase activity"/>
    <property type="evidence" value="ECO:0007669"/>
    <property type="project" value="InterPro"/>
</dbReference>
<sequence>MRNKLGHLFILTVLFVLMYSTAYAGAKQYSVDGQLISYNYPQINIYINGVKKTPTIEPLLLNSRVFVHIRYVAEQFGAKVTGYDKSKVSINYNGKNIVLYYNKNTAYIDDKPVQLDATVKLINGGYTYVPIRFLAEAFDKNVRWDNWSVYITDREQQVVRVKDIRYNDGKLLVQTDGTITFDKFNLPSPDRLVLDLENAVLDSPNNININSNGIKQIRYSQFSLNPNKVRVVVEFDKLVPYEIATTDDKKVLSVVFNKLKEDNPPSGQPANPSQQDPGSSDTSKQNPNPMNPPQQDQQPSSNQYLVNALKYTVTGDTANVAIATNASDYKVDKLDNPTRVYVDLYGAKLGNFASTIDVKDDVVDTIKASQYSQDTVRVVVYLNKNASYQVLKQDGFIVLSLTPIDNSKKIIVIDAGHGGSDPGATGNNLREADVVLQIAKKLQSLLAQAGYNVVMTRTDDSYVGLYDRPALANQLKADVFVSIHANSFSNPSAKGTEILYFNNKKLAQVVHDELMKQVDTVDRGLVERPKLVVLNSTNMPSILVETAFISNPDDAKKLASDDYQLKFAQGIYNGIVKFLNQ</sequence>
<dbReference type="STRING" id="1121256.SAMN02746089_01386"/>
<evidence type="ECO:0000313" key="4">
    <source>
        <dbReference type="EMBL" id="SHF15386.1"/>
    </source>
</evidence>
<dbReference type="Pfam" id="PF01520">
    <property type="entry name" value="Amidase_3"/>
    <property type="match status" value="1"/>
</dbReference>
<dbReference type="CDD" id="cd02696">
    <property type="entry name" value="MurNAc-LAA"/>
    <property type="match status" value="1"/>
</dbReference>
<organism evidence="4 5">
    <name type="scientific">Caldanaerobius fijiensis DSM 17918</name>
    <dbReference type="NCBI Taxonomy" id="1121256"/>
    <lineage>
        <taxon>Bacteria</taxon>
        <taxon>Bacillati</taxon>
        <taxon>Bacillota</taxon>
        <taxon>Clostridia</taxon>
        <taxon>Thermoanaerobacterales</taxon>
        <taxon>Thermoanaerobacteraceae</taxon>
        <taxon>Caldanaerobius</taxon>
    </lineage>
</organism>
<dbReference type="Gene3D" id="3.40.630.40">
    <property type="entry name" value="Zn-dependent exopeptidases"/>
    <property type="match status" value="1"/>
</dbReference>
<evidence type="ECO:0000256" key="2">
    <source>
        <dbReference type="SAM" id="MobiDB-lite"/>
    </source>
</evidence>
<keyword evidence="1" id="KW-0378">Hydrolase</keyword>
<dbReference type="InterPro" id="IPR021731">
    <property type="entry name" value="AMIN_dom"/>
</dbReference>
<feature type="domain" description="MurNAc-LAA" evidence="3">
    <location>
        <begin position="469"/>
        <end position="576"/>
    </location>
</feature>
<dbReference type="EMBL" id="FQVH01000013">
    <property type="protein sequence ID" value="SHF15386.1"/>
    <property type="molecule type" value="Genomic_DNA"/>
</dbReference>
<keyword evidence="5" id="KW-1185">Reference proteome</keyword>
<dbReference type="AlphaFoldDB" id="A0A1M4ZCR5"/>
<dbReference type="Proteomes" id="UP000184088">
    <property type="component" value="Unassembled WGS sequence"/>
</dbReference>
<evidence type="ECO:0000259" key="3">
    <source>
        <dbReference type="SMART" id="SM00646"/>
    </source>
</evidence>
<dbReference type="InterPro" id="IPR036582">
    <property type="entry name" value="Mao_N_sf"/>
</dbReference>
<dbReference type="InterPro" id="IPR050695">
    <property type="entry name" value="N-acetylmuramoyl_amidase_3"/>
</dbReference>
<protein>
    <submittedName>
        <fullName evidence="4">N-acetylmuramoyl-L-alanine amidase</fullName>
    </submittedName>
</protein>
<dbReference type="InterPro" id="IPR012854">
    <property type="entry name" value="Cu_amine_oxidase-like_N"/>
</dbReference>
<dbReference type="SUPFAM" id="SSF55383">
    <property type="entry name" value="Copper amine oxidase, domain N"/>
    <property type="match status" value="2"/>
</dbReference>
<dbReference type="Gene3D" id="3.30.457.10">
    <property type="entry name" value="Copper amine oxidase-like, N-terminal domain"/>
    <property type="match status" value="1"/>
</dbReference>
<accession>A0A1M4ZCR5</accession>
<name>A0A1M4ZCR5_9THEO</name>
<dbReference type="PANTHER" id="PTHR30404:SF0">
    <property type="entry name" value="N-ACETYLMURAMOYL-L-ALANINE AMIDASE AMIC"/>
    <property type="match status" value="1"/>
</dbReference>
<dbReference type="InterPro" id="IPR002508">
    <property type="entry name" value="MurNAc-LAA_cat"/>
</dbReference>
<dbReference type="SUPFAM" id="SSF53187">
    <property type="entry name" value="Zn-dependent exopeptidases"/>
    <property type="match status" value="1"/>
</dbReference>
<dbReference type="Gene3D" id="2.60.40.3500">
    <property type="match status" value="2"/>
</dbReference>
<dbReference type="PANTHER" id="PTHR30404">
    <property type="entry name" value="N-ACETYLMURAMOYL-L-ALANINE AMIDASE"/>
    <property type="match status" value="1"/>
</dbReference>
<reference evidence="4 5" key="1">
    <citation type="submission" date="2016-11" db="EMBL/GenBank/DDBJ databases">
        <authorList>
            <person name="Jaros S."/>
            <person name="Januszkiewicz K."/>
            <person name="Wedrychowicz H."/>
        </authorList>
    </citation>
    <scope>NUCLEOTIDE SEQUENCE [LARGE SCALE GENOMIC DNA]</scope>
    <source>
        <strain evidence="4 5">DSM 17918</strain>
    </source>
</reference>
<dbReference type="Pfam" id="PF11741">
    <property type="entry name" value="AMIN"/>
    <property type="match status" value="2"/>
</dbReference>
<feature type="compositionally biased region" description="Polar residues" evidence="2">
    <location>
        <begin position="268"/>
        <end position="284"/>
    </location>
</feature>
<evidence type="ECO:0000313" key="5">
    <source>
        <dbReference type="Proteomes" id="UP000184088"/>
    </source>
</evidence>
<proteinExistence type="predicted"/>
<dbReference type="SMART" id="SM00646">
    <property type="entry name" value="Ami_3"/>
    <property type="match status" value="1"/>
</dbReference>
<feature type="region of interest" description="Disordered" evidence="2">
    <location>
        <begin position="259"/>
        <end position="300"/>
    </location>
</feature>
<dbReference type="GO" id="GO:0009253">
    <property type="term" value="P:peptidoglycan catabolic process"/>
    <property type="evidence" value="ECO:0007669"/>
    <property type="project" value="InterPro"/>
</dbReference>